<evidence type="ECO:0000256" key="1">
    <source>
        <dbReference type="SAM" id="MobiDB-lite"/>
    </source>
</evidence>
<proteinExistence type="predicted"/>
<feature type="region of interest" description="Disordered" evidence="1">
    <location>
        <begin position="337"/>
        <end position="363"/>
    </location>
</feature>
<feature type="compositionally biased region" description="Polar residues" evidence="1">
    <location>
        <begin position="396"/>
        <end position="407"/>
    </location>
</feature>
<feature type="compositionally biased region" description="Polar residues" evidence="1">
    <location>
        <begin position="298"/>
        <end position="317"/>
    </location>
</feature>
<accession>A0A9P7TR54</accession>
<feature type="region of interest" description="Disordered" evidence="1">
    <location>
        <begin position="396"/>
        <end position="449"/>
    </location>
</feature>
<name>A0A9P7TR54_9HYPO</name>
<evidence type="ECO:0000313" key="2">
    <source>
        <dbReference type="EMBL" id="KAG6103986.1"/>
    </source>
</evidence>
<comment type="caution">
    <text evidence="2">The sequence shown here is derived from an EMBL/GenBank/DDBJ whole genome shotgun (WGS) entry which is preliminary data.</text>
</comment>
<feature type="region of interest" description="Disordered" evidence="1">
    <location>
        <begin position="185"/>
        <end position="208"/>
    </location>
</feature>
<evidence type="ECO:0000313" key="3">
    <source>
        <dbReference type="Proteomes" id="UP000732380"/>
    </source>
</evidence>
<organism evidence="2 3">
    <name type="scientific">Claviceps humidiphila</name>
    <dbReference type="NCBI Taxonomy" id="1294629"/>
    <lineage>
        <taxon>Eukaryota</taxon>
        <taxon>Fungi</taxon>
        <taxon>Dikarya</taxon>
        <taxon>Ascomycota</taxon>
        <taxon>Pezizomycotina</taxon>
        <taxon>Sordariomycetes</taxon>
        <taxon>Hypocreomycetidae</taxon>
        <taxon>Hypocreales</taxon>
        <taxon>Clavicipitaceae</taxon>
        <taxon>Claviceps</taxon>
    </lineage>
</organism>
<gene>
    <name evidence="2" type="ORF">E4U13_000254</name>
</gene>
<protein>
    <submittedName>
        <fullName evidence="2">Uncharacterized protein</fullName>
    </submittedName>
</protein>
<dbReference type="Proteomes" id="UP000732380">
    <property type="component" value="Unassembled WGS sequence"/>
</dbReference>
<keyword evidence="3" id="KW-1185">Reference proteome</keyword>
<dbReference type="AlphaFoldDB" id="A0A9P7TR54"/>
<sequence length="449" mass="49420">MVAALQPVDEKKLQEAKGRVTTSFGKLEGQSIAEAASIVIQQEVLEFVCGRLETFRSASVKDQLAQRLESDNARWYGNRFREAEWAGVLDIVRWYMGPEFRPEWARPEESRPGDVSHLVDVAIQNGKDTLAGDETRCRDRIDVTLTTPTELRGYLCRTIANAKDPAAIEMVTTVLQEALATISKPLSSQGASEDAKSDPATHSTGTCLEVDPESLSTINTLLRIDEKLPVTRQGSTDLSDSAARCKMITSTPREHSGTGADETGMYLDDCIDFGESLSISPARIGSKRGVDMPPAGTKVTTTRSTPKSLPQMQSTIPHDSATRGQPKITRIIKTKTHLVGSKGAASDQRTHSSPPPSKQMKERWEMQAMSKMPSAGTKVTTRSTPKSLPQIQSTISYDSATRSQSKITPRRPHILKTKTHLEDSNKKTLTLPSKQTKERWETQAMSKNR</sequence>
<feature type="region of interest" description="Disordered" evidence="1">
    <location>
        <begin position="284"/>
        <end position="324"/>
    </location>
</feature>
<reference evidence="2 3" key="1">
    <citation type="journal article" date="2020" name="bioRxiv">
        <title>Whole genome comparisons of ergot fungi reveals the divergence and evolution of species within the genus Claviceps are the result of varying mechanisms driving genome evolution and host range expansion.</title>
        <authorList>
            <person name="Wyka S.A."/>
            <person name="Mondo S.J."/>
            <person name="Liu M."/>
            <person name="Dettman J."/>
            <person name="Nalam V."/>
            <person name="Broders K.D."/>
        </authorList>
    </citation>
    <scope>NUCLEOTIDE SEQUENCE [LARGE SCALE GENOMIC DNA]</scope>
    <source>
        <strain evidence="2 3">LM576</strain>
    </source>
</reference>
<feature type="compositionally biased region" description="Basic residues" evidence="1">
    <location>
        <begin position="408"/>
        <end position="418"/>
    </location>
</feature>
<dbReference type="EMBL" id="SRQM01001049">
    <property type="protein sequence ID" value="KAG6103986.1"/>
    <property type="molecule type" value="Genomic_DNA"/>
</dbReference>